<feature type="coiled-coil region" evidence="1">
    <location>
        <begin position="236"/>
        <end position="295"/>
    </location>
</feature>
<proteinExistence type="predicted"/>
<dbReference type="Gene3D" id="3.40.50.300">
    <property type="entry name" value="P-loop containing nucleotide triphosphate hydrolases"/>
    <property type="match status" value="2"/>
</dbReference>
<dbReference type="PANTHER" id="PTHR32114:SF2">
    <property type="entry name" value="ABC TRANSPORTER ABCH.3"/>
    <property type="match status" value="1"/>
</dbReference>
<feature type="coiled-coil region" evidence="1">
    <location>
        <begin position="374"/>
        <end position="408"/>
    </location>
</feature>
<dbReference type="GO" id="GO:0016887">
    <property type="term" value="F:ATP hydrolysis activity"/>
    <property type="evidence" value="ECO:0007669"/>
    <property type="project" value="InterPro"/>
</dbReference>
<dbReference type="OrthoDB" id="9795626at2"/>
<dbReference type="InterPro" id="IPR038729">
    <property type="entry name" value="Rad50/SbcC_AAA"/>
</dbReference>
<dbReference type="GO" id="GO:0006302">
    <property type="term" value="P:double-strand break repair"/>
    <property type="evidence" value="ECO:0007669"/>
    <property type="project" value="InterPro"/>
</dbReference>
<evidence type="ECO:0000256" key="1">
    <source>
        <dbReference type="SAM" id="Coils"/>
    </source>
</evidence>
<evidence type="ECO:0000313" key="3">
    <source>
        <dbReference type="EMBL" id="PSC06621.1"/>
    </source>
</evidence>
<keyword evidence="4" id="KW-1185">Reference proteome</keyword>
<dbReference type="RefSeq" id="WP_106335000.1">
    <property type="nucleotide sequence ID" value="NZ_PVZS01000002.1"/>
</dbReference>
<feature type="coiled-coil region" evidence="1">
    <location>
        <begin position="841"/>
        <end position="875"/>
    </location>
</feature>
<dbReference type="Pfam" id="PF13476">
    <property type="entry name" value="AAA_23"/>
    <property type="match status" value="1"/>
</dbReference>
<dbReference type="Pfam" id="PF13558">
    <property type="entry name" value="SbcC_Walker_B"/>
    <property type="match status" value="1"/>
</dbReference>
<feature type="domain" description="Rad50/SbcC-type AAA" evidence="2">
    <location>
        <begin position="7"/>
        <end position="206"/>
    </location>
</feature>
<feature type="coiled-coil region" evidence="1">
    <location>
        <begin position="460"/>
        <end position="487"/>
    </location>
</feature>
<comment type="caution">
    <text evidence="3">The sequence shown here is derived from an EMBL/GenBank/DDBJ whole genome shotgun (WGS) entry which is preliminary data.</text>
</comment>
<dbReference type="EMBL" id="PVZS01000002">
    <property type="protein sequence ID" value="PSC06621.1"/>
    <property type="molecule type" value="Genomic_DNA"/>
</dbReference>
<dbReference type="InterPro" id="IPR027417">
    <property type="entry name" value="P-loop_NTPase"/>
</dbReference>
<dbReference type="PANTHER" id="PTHR32114">
    <property type="entry name" value="ABC TRANSPORTER ABCH.3"/>
    <property type="match status" value="1"/>
</dbReference>
<protein>
    <submittedName>
        <fullName evidence="3">Chromosome segregation protein SMC</fullName>
    </submittedName>
</protein>
<sequence>MRILAIRGRNLASLAESFEVNLDSEPLRSAGLFAITGETGAGKSTILDALCLALYGACPRLSAGDGSRETVPDAGAEIQATDPRSCLRRGAAEGSAEVDYVGADGVAYRASWTARRARNKADGALQNVARSLKRVEDGAVIEASLTGVRAAVERTTGLTYDEFRRTVLLAQGEFDALLRADASARAELLEKITGTAIYREISRRAYDRCAGAEAAVSALEARRAEHRALSDEDREARAHERLALQAEDAAQEERRRAVEAMLQRHGAIAASRSAAIAAEAALAEAERAAEGAAEDRRLLAAIEAAQPLREPLGRLAETERALAEAGPRVEAARGVLAEVEAKACAAAADAQDARQKLDLAEATIVAFTPEWDRAAGLDAESAWAEQELARAEQARSEATARSDEAAAALARRESTAAAGRAAAGLAEAEASRLAPLRALAERWDEVDAKVLKRREFAQAREAHRAAAEAARAEISRQEASLAALAERHAAAAAARQAVEAQLAERSAALAAIDEEGVARRRDGLGALLEQLREAGRAAAEHGRAAAAALEATRQAAAAEAELAEAAAAEGAAQARRATAQARIDALEAPLARAEDAASSEAARLRARLAPGEACPVCGSTEHPAHANAALAALAADLRAGVEEARAVRVAAETELLAASGRKAAANSRIEEGRGAAGRAARQAEEASGRFSGALKEAQGLWTALGFLAPLPDLPEAFTEGPAGAAAAQRAACDDALTQARRLRADIARLAESREAQARALENGVQARAEAEQVRSEAQTALRLSEQALATTLERLASADRELAPWLAPAGVTGADLERDAPGALQRLRGQAQAWRAAHAALAQADEALREAETRLVEAQHAAEAAAGRLDEAIREQGVRGAQLSEKRRARAALLGGEATEVHRGRAAAARNAAAHWRERATRDAAEAQAALAAAREASSLAEAAHTRAAEDREAAGNAAAQALAGMGLAHAEAAALLATPAEAVADLRDRLRSLDDAVTGARSAVAQRRSDLAAALAAGPPETSAEQLEEERAALSAQQRLRQGRIGALESELRQDDEQRARLAGLAAELEAAQARAGVWKAVSAAIGSRDGARFARFAQSVTLDLLVELANRRLADLKPRYRLARSPGQDLGLHVIDRDMGDERRSTRSLSGGERFLVSLALALALSGLGGRQTFADTLFIDEGFGSLDADSLDVAIDALEALQSQGRTVGVISHVETMKDRIPVQVQVLRQGAGRSVVRVAAPEGWAASF</sequence>
<organism evidence="3 4">
    <name type="scientific">Alsobacter soli</name>
    <dbReference type="NCBI Taxonomy" id="2109933"/>
    <lineage>
        <taxon>Bacteria</taxon>
        <taxon>Pseudomonadati</taxon>
        <taxon>Pseudomonadota</taxon>
        <taxon>Alphaproteobacteria</taxon>
        <taxon>Hyphomicrobiales</taxon>
        <taxon>Alsobacteraceae</taxon>
        <taxon>Alsobacter</taxon>
    </lineage>
</organism>
<evidence type="ECO:0000259" key="2">
    <source>
        <dbReference type="Pfam" id="PF13476"/>
    </source>
</evidence>
<dbReference type="AlphaFoldDB" id="A0A2T1HY78"/>
<reference evidence="4" key="1">
    <citation type="submission" date="2018-03" db="EMBL/GenBank/DDBJ databases">
        <authorList>
            <person name="Sun L."/>
            <person name="Liu H."/>
            <person name="Chen W."/>
            <person name="Huang K."/>
            <person name="Liu W."/>
            <person name="Gao X."/>
        </authorList>
    </citation>
    <scope>NUCLEOTIDE SEQUENCE [LARGE SCALE GENOMIC DNA]</scope>
    <source>
        <strain evidence="4">SH9</strain>
    </source>
</reference>
<evidence type="ECO:0000313" key="4">
    <source>
        <dbReference type="Proteomes" id="UP000239772"/>
    </source>
</evidence>
<dbReference type="SUPFAM" id="SSF52540">
    <property type="entry name" value="P-loop containing nucleoside triphosphate hydrolases"/>
    <property type="match status" value="1"/>
</dbReference>
<accession>A0A2T1HY78</accession>
<name>A0A2T1HY78_9HYPH</name>
<dbReference type="Proteomes" id="UP000239772">
    <property type="component" value="Unassembled WGS sequence"/>
</dbReference>
<gene>
    <name evidence="3" type="ORF">SLNSH_02070</name>
</gene>
<keyword evidence="1" id="KW-0175">Coiled coil</keyword>